<gene>
    <name evidence="5" type="ORF">PSAKL28_23040</name>
</gene>
<dbReference type="EMBL" id="CP009048">
    <property type="protein sequence ID" value="AIL61517.1"/>
    <property type="molecule type" value="Genomic_DNA"/>
</dbReference>
<dbReference type="AlphaFoldDB" id="A0A077F7L1"/>
<dbReference type="OrthoDB" id="6996260at2"/>
<comment type="similarity">
    <text evidence="1">Belongs to the outer membrane porin (Opr) (TC 1.B.25) family.</text>
</comment>
<dbReference type="eggNOG" id="ENOG502ZRJ0">
    <property type="taxonomic scope" value="Bacteria"/>
</dbReference>
<sequence length="472" mass="51789">MNRVNPSRSPLLALSLVCASTASQADNSLGQRDNINIDLTQRQHAELAIAPGLISGSSLNGLLRNYYFARDNHHTPARRDQREWAQGVLLSFRSGYTDTLVGIGLDVHGFSALKLDGGGGSGGAGLMPLDSQGRPQDEFSAAGAALKFRAFDSLLKVGDQLLENPLIASGSSRLFPQSYRGVTVKNFSIDQLMFDAGWVESTRLRNQSGHSNLQSAYGNGNRAGVAPDRESAHMTWLGATYNVVQALNLTWYSGRLEDLWDQHYLGVSQTFALSPTLRLTPYLHYYKTRDQGRSQLGPIDNDAYSAGLTLAQGAQSLTFGLQKIDGDTPFDFLAQNDRTFLYLNNAMQYADFNGPGEKSWKLQYQTSLQALRAPNLQLSVGYTRGEADLTRVDPASPGYGYIYNPDGKHAKHWERDIALRYAVPDGPAKGLNLTLRWASHRPGDGYTAPGNTRGNASADEYRVILDYPFNLL</sequence>
<dbReference type="Proteomes" id="UP000028931">
    <property type="component" value="Chromosome"/>
</dbReference>
<organism evidence="5 6">
    <name type="scientific">Pseudomonas alkylphenolica</name>
    <dbReference type="NCBI Taxonomy" id="237609"/>
    <lineage>
        <taxon>Bacteria</taxon>
        <taxon>Pseudomonadati</taxon>
        <taxon>Pseudomonadota</taxon>
        <taxon>Gammaproteobacteria</taxon>
        <taxon>Pseudomonadales</taxon>
        <taxon>Pseudomonadaceae</taxon>
        <taxon>Pseudomonas</taxon>
    </lineage>
</organism>
<dbReference type="Gene3D" id="2.40.160.10">
    <property type="entry name" value="Porin"/>
    <property type="match status" value="1"/>
</dbReference>
<name>A0A077F7L1_9PSED</name>
<accession>A0A077F7L1</accession>
<keyword evidence="2" id="KW-0813">Transport</keyword>
<dbReference type="PANTHER" id="PTHR34596:SF2">
    <property type="entry name" value="CHITOPORIN"/>
    <property type="match status" value="1"/>
</dbReference>
<dbReference type="Pfam" id="PF03573">
    <property type="entry name" value="OprD"/>
    <property type="match status" value="1"/>
</dbReference>
<dbReference type="PANTHER" id="PTHR34596">
    <property type="entry name" value="CHITOPORIN"/>
    <property type="match status" value="1"/>
</dbReference>
<dbReference type="HOGENOM" id="CLU_042378_2_1_6"/>
<evidence type="ECO:0000313" key="5">
    <source>
        <dbReference type="EMBL" id="AIL61517.1"/>
    </source>
</evidence>
<evidence type="ECO:0000256" key="3">
    <source>
        <dbReference type="ARBA" id="ARBA00022729"/>
    </source>
</evidence>
<dbReference type="InterPro" id="IPR005318">
    <property type="entry name" value="OM_porin_bac"/>
</dbReference>
<evidence type="ECO:0000256" key="1">
    <source>
        <dbReference type="ARBA" id="ARBA00009075"/>
    </source>
</evidence>
<dbReference type="GO" id="GO:0016020">
    <property type="term" value="C:membrane"/>
    <property type="evidence" value="ECO:0007669"/>
    <property type="project" value="InterPro"/>
</dbReference>
<dbReference type="RefSeq" id="WP_038610391.1">
    <property type="nucleotide sequence ID" value="NZ_CP009048.1"/>
</dbReference>
<evidence type="ECO:0000313" key="6">
    <source>
        <dbReference type="Proteomes" id="UP000028931"/>
    </source>
</evidence>
<dbReference type="InterPro" id="IPR023614">
    <property type="entry name" value="Porin_dom_sf"/>
</dbReference>
<feature type="signal peptide" evidence="4">
    <location>
        <begin position="1"/>
        <end position="25"/>
    </location>
</feature>
<evidence type="ECO:0000256" key="2">
    <source>
        <dbReference type="ARBA" id="ARBA00022448"/>
    </source>
</evidence>
<feature type="chain" id="PRO_5001718060" evidence="4">
    <location>
        <begin position="26"/>
        <end position="472"/>
    </location>
</feature>
<dbReference type="GO" id="GO:0015288">
    <property type="term" value="F:porin activity"/>
    <property type="evidence" value="ECO:0007669"/>
    <property type="project" value="TreeGrafter"/>
</dbReference>
<reference evidence="5 6" key="1">
    <citation type="submission" date="2014-07" db="EMBL/GenBank/DDBJ databases">
        <authorList>
            <person name="Lee K."/>
            <person name="Lim J.Y."/>
            <person name="Hwang I."/>
        </authorList>
    </citation>
    <scope>NUCLEOTIDE SEQUENCE [LARGE SCALE GENOMIC DNA]</scope>
    <source>
        <strain evidence="5 6">KL28</strain>
    </source>
</reference>
<keyword evidence="3 4" id="KW-0732">Signal</keyword>
<proteinExistence type="inferred from homology"/>
<dbReference type="KEGG" id="palk:PSAKL28_23040"/>
<protein>
    <submittedName>
        <fullName evidence="5">Histidine porin OpdC</fullName>
    </submittedName>
</protein>
<evidence type="ECO:0000256" key="4">
    <source>
        <dbReference type="SAM" id="SignalP"/>
    </source>
</evidence>